<accession>A0AC34EZG3</accession>
<organism evidence="1 2">
    <name type="scientific">Panagrolaimus sp. ES5</name>
    <dbReference type="NCBI Taxonomy" id="591445"/>
    <lineage>
        <taxon>Eukaryota</taxon>
        <taxon>Metazoa</taxon>
        <taxon>Ecdysozoa</taxon>
        <taxon>Nematoda</taxon>
        <taxon>Chromadorea</taxon>
        <taxon>Rhabditida</taxon>
        <taxon>Tylenchina</taxon>
        <taxon>Panagrolaimomorpha</taxon>
        <taxon>Panagrolaimoidea</taxon>
        <taxon>Panagrolaimidae</taxon>
        <taxon>Panagrolaimus</taxon>
    </lineage>
</organism>
<dbReference type="WBParaSite" id="ES5_v2.g10161.t1">
    <property type="protein sequence ID" value="ES5_v2.g10161.t1"/>
    <property type="gene ID" value="ES5_v2.g10161"/>
</dbReference>
<proteinExistence type="predicted"/>
<evidence type="ECO:0000313" key="2">
    <source>
        <dbReference type="WBParaSite" id="ES5_v2.g10161.t1"/>
    </source>
</evidence>
<dbReference type="Proteomes" id="UP000887579">
    <property type="component" value="Unplaced"/>
</dbReference>
<reference evidence="2" key="1">
    <citation type="submission" date="2022-11" db="UniProtKB">
        <authorList>
            <consortium name="WormBaseParasite"/>
        </authorList>
    </citation>
    <scope>IDENTIFICATION</scope>
</reference>
<sequence>MSGGTMMEPAPTSHILTDENVVGLMKYVHSPLSDKEEDIKKREESLLELGKYLADSNQIEQLRTLIQDARPFFISIGTAKAVKIIRSLVELCLKIVEGDGDVKVNLCLECIQWAKDQNRIYLRQILQARLIRLYNDLGRYTSATHLANELIHELKRLDDKDLIIEAQLENSKACYALSSHSKARAALVSARTTANSMYIPPKMQAALDMQSGILHAGEDRDFKTAFSYFFEAFEGFDSVNEKDEALRSLKYMLLCQIMLGNYDEVKTLMMHKTAMKYNSTQLDAMTAIAEAAKNRSMSEFNTAFGRFREELQCDAVVRKHFKTLSSTMLEKDLCRLVEPYSQVQISHIAKTIGMDIDKVERKLSQMILDKKFSGCLHQGDGLLVVFELPGPDHTYELGVETIHAMSEVLDALYVRARNIR</sequence>
<name>A0AC34EZG3_9BILA</name>
<evidence type="ECO:0000313" key="1">
    <source>
        <dbReference type="Proteomes" id="UP000887579"/>
    </source>
</evidence>
<protein>
    <submittedName>
        <fullName evidence="2">PCI domain-containing protein</fullName>
    </submittedName>
</protein>